<proteinExistence type="predicted"/>
<name>F3GQH9_PSESJ</name>
<dbReference type="Proteomes" id="UP000004986">
    <property type="component" value="Unassembled WGS sequence"/>
</dbReference>
<accession>F3GQH9</accession>
<keyword evidence="2" id="KW-1185">Reference proteome</keyword>
<reference evidence="1 2" key="1">
    <citation type="journal article" date="2011" name="PLoS Pathog.">
        <title>Dynamic evolution of pathogenicity revealed by sequencing and comparative genomics of 19 Pseudomonas syringae isolates.</title>
        <authorList>
            <person name="Baltrus D.A."/>
            <person name="Nishimura M.T."/>
            <person name="Romanchuk A."/>
            <person name="Chang J.H."/>
            <person name="Mukhtar M.S."/>
            <person name="Cherkis K."/>
            <person name="Roach J."/>
            <person name="Grant S.R."/>
            <person name="Jones C.D."/>
            <person name="Dangl J.L."/>
        </authorList>
    </citation>
    <scope>NUCLEOTIDE SEQUENCE [LARGE SCALE GENOMIC DNA]</scope>
    <source>
        <strain evidence="1 2">1704B</strain>
    </source>
</reference>
<dbReference type="BioCyc" id="PSYR629263:G11X0-8483-MONOMER"/>
<feature type="non-terminal residue" evidence="1">
    <location>
        <position position="1"/>
    </location>
</feature>
<comment type="caution">
    <text evidence="1">The sequence shown here is derived from an EMBL/GenBank/DDBJ whole genome shotgun (WGS) entry which is preliminary data.</text>
</comment>
<sequence>RGRVIFIDLQRIGAGPDSRWVFDVIYERTIFELAYSRVAIVHN</sequence>
<gene>
    <name evidence="1" type="ORF">PSYPI_45990</name>
</gene>
<dbReference type="HOGENOM" id="CLU_3244253_0_0_6"/>
<organism evidence="1 2">
    <name type="scientific">Pseudomonas syringae pv. pisi str. 1704B</name>
    <dbReference type="NCBI Taxonomy" id="629263"/>
    <lineage>
        <taxon>Bacteria</taxon>
        <taxon>Pseudomonadati</taxon>
        <taxon>Pseudomonadota</taxon>
        <taxon>Gammaproteobacteria</taxon>
        <taxon>Pseudomonadales</taxon>
        <taxon>Pseudomonadaceae</taxon>
        <taxon>Pseudomonas</taxon>
        <taxon>Pseudomonas syringae</taxon>
    </lineage>
</organism>
<protein>
    <submittedName>
        <fullName evidence="1">Uncharacterized protein</fullName>
    </submittedName>
</protein>
<evidence type="ECO:0000313" key="2">
    <source>
        <dbReference type="Proteomes" id="UP000004986"/>
    </source>
</evidence>
<dbReference type="AlphaFoldDB" id="F3GQH9"/>
<dbReference type="EMBL" id="AEAI01004139">
    <property type="protein sequence ID" value="EGH49332.1"/>
    <property type="molecule type" value="Genomic_DNA"/>
</dbReference>
<evidence type="ECO:0000313" key="1">
    <source>
        <dbReference type="EMBL" id="EGH49332.1"/>
    </source>
</evidence>